<evidence type="ECO:0000313" key="3">
    <source>
        <dbReference type="EMBL" id="SDY92671.1"/>
    </source>
</evidence>
<dbReference type="EMBL" id="FNPI01000004">
    <property type="protein sequence ID" value="SDY92671.1"/>
    <property type="molecule type" value="Genomic_DNA"/>
</dbReference>
<dbReference type="AlphaFoldDB" id="A0A1H3NUP4"/>
<dbReference type="InterPro" id="IPR000182">
    <property type="entry name" value="GNAT_dom"/>
</dbReference>
<organism evidence="3 4">
    <name type="scientific">Evansella caseinilytica</name>
    <dbReference type="NCBI Taxonomy" id="1503961"/>
    <lineage>
        <taxon>Bacteria</taxon>
        <taxon>Bacillati</taxon>
        <taxon>Bacillota</taxon>
        <taxon>Bacilli</taxon>
        <taxon>Bacillales</taxon>
        <taxon>Bacillaceae</taxon>
        <taxon>Evansella</taxon>
    </lineage>
</organism>
<dbReference type="SUPFAM" id="SSF55729">
    <property type="entry name" value="Acyl-CoA N-acyltransferases (Nat)"/>
    <property type="match status" value="1"/>
</dbReference>
<dbReference type="Proteomes" id="UP000198935">
    <property type="component" value="Unassembled WGS sequence"/>
</dbReference>
<dbReference type="SUPFAM" id="SSF53335">
    <property type="entry name" value="S-adenosyl-L-methionine-dependent methyltransferases"/>
    <property type="match status" value="1"/>
</dbReference>
<proteinExistence type="predicted"/>
<dbReference type="Gene3D" id="3.40.630.30">
    <property type="match status" value="1"/>
</dbReference>
<reference evidence="4" key="1">
    <citation type="submission" date="2016-10" db="EMBL/GenBank/DDBJ databases">
        <authorList>
            <person name="Varghese N."/>
            <person name="Submissions S."/>
        </authorList>
    </citation>
    <scope>NUCLEOTIDE SEQUENCE [LARGE SCALE GENOMIC DNA]</scope>
    <source>
        <strain evidence="4">SP</strain>
    </source>
</reference>
<gene>
    <name evidence="3" type="ORF">SAMN05421736_104216</name>
</gene>
<dbReference type="STRING" id="1503961.SAMN05421736_104216"/>
<dbReference type="InterPro" id="IPR029063">
    <property type="entry name" value="SAM-dependent_MTases_sf"/>
</dbReference>
<keyword evidence="1 3" id="KW-0808">Transferase</keyword>
<dbReference type="Pfam" id="PF13649">
    <property type="entry name" value="Methyltransf_25"/>
    <property type="match status" value="1"/>
</dbReference>
<dbReference type="Pfam" id="PF00583">
    <property type="entry name" value="Acetyltransf_1"/>
    <property type="match status" value="1"/>
</dbReference>
<sequence>MVQIRQAVPDDAKEFLSFLLTLDQETSFMLYEPGERTTGEAELKQKIEKTREHSLLLVAEGGEKIVGFLSASRGNVNRIKHSAYVVVGILNNYRGMGVGGRLFEELDTWAVNHGVSRLELTVMTKNEQAIKLYKKMGYKVEGIKEKSCFVNGEFVDEYYMAKTEFSRENTRKVIKNMVLNHLQVYQRSQHFIWTDKYISKNMLAAHLDLNSDAASRNTTTIKRTIEWIEARIPKGGKILDLGCGPGLYTSLLSKKGYSVTGIDISKSSIAYAQKKAAQENLPIHYFCKDYLNSEIGEGYDAILCIYCDFGALIPSEQEILLKKIYHSLKDGGVFIFDVFKSGLCNNKQEKRDWHYSDGGDFWCGSPHLVLEEEKHFTEHNVWGTRTIIIEENKQPREYITWDHYYSKSDIEILLNKNGLKVISFKDELIAENEFVSNDVMFIEAKK</sequence>
<evidence type="ECO:0000313" key="4">
    <source>
        <dbReference type="Proteomes" id="UP000198935"/>
    </source>
</evidence>
<dbReference type="InterPro" id="IPR041698">
    <property type="entry name" value="Methyltransf_25"/>
</dbReference>
<evidence type="ECO:0000259" key="2">
    <source>
        <dbReference type="PROSITE" id="PS51186"/>
    </source>
</evidence>
<dbReference type="Gene3D" id="3.40.50.150">
    <property type="entry name" value="Vaccinia Virus protein VP39"/>
    <property type="match status" value="1"/>
</dbReference>
<dbReference type="CDD" id="cd02440">
    <property type="entry name" value="AdoMet_MTases"/>
    <property type="match status" value="1"/>
</dbReference>
<protein>
    <submittedName>
        <fullName evidence="3">Acetyltransferase (GNAT) family protein</fullName>
    </submittedName>
</protein>
<dbReference type="InterPro" id="IPR016181">
    <property type="entry name" value="Acyl_CoA_acyltransferase"/>
</dbReference>
<dbReference type="Gene3D" id="2.20.25.110">
    <property type="entry name" value="S-adenosyl-L-methionine-dependent methyltransferases"/>
    <property type="match status" value="1"/>
</dbReference>
<dbReference type="CDD" id="cd04301">
    <property type="entry name" value="NAT_SF"/>
    <property type="match status" value="1"/>
</dbReference>
<feature type="domain" description="N-acetyltransferase" evidence="2">
    <location>
        <begin position="2"/>
        <end position="165"/>
    </location>
</feature>
<name>A0A1H3NUP4_9BACI</name>
<dbReference type="PROSITE" id="PS51186">
    <property type="entry name" value="GNAT"/>
    <property type="match status" value="1"/>
</dbReference>
<accession>A0A1H3NUP4</accession>
<evidence type="ECO:0000256" key="1">
    <source>
        <dbReference type="ARBA" id="ARBA00022679"/>
    </source>
</evidence>
<dbReference type="PANTHER" id="PTHR43861">
    <property type="entry name" value="TRANS-ACONITATE 2-METHYLTRANSFERASE-RELATED"/>
    <property type="match status" value="1"/>
</dbReference>
<keyword evidence="4" id="KW-1185">Reference proteome</keyword>
<dbReference type="GO" id="GO:0016747">
    <property type="term" value="F:acyltransferase activity, transferring groups other than amino-acyl groups"/>
    <property type="evidence" value="ECO:0007669"/>
    <property type="project" value="InterPro"/>
</dbReference>